<keyword evidence="5 6" id="KW-0472">Membrane</keyword>
<dbReference type="PANTHER" id="PTHR32322">
    <property type="entry name" value="INNER MEMBRANE TRANSPORTER"/>
    <property type="match status" value="1"/>
</dbReference>
<comment type="subcellular location">
    <subcellularLocation>
        <location evidence="1">Membrane</location>
        <topology evidence="1">Multi-pass membrane protein</topology>
    </subcellularLocation>
</comment>
<dbReference type="Proteomes" id="UP000243077">
    <property type="component" value="Chromosome"/>
</dbReference>
<dbReference type="AlphaFoldDB" id="A0A2L2BPY2"/>
<evidence type="ECO:0000256" key="5">
    <source>
        <dbReference type="ARBA" id="ARBA00023136"/>
    </source>
</evidence>
<keyword evidence="9" id="KW-1185">Reference proteome</keyword>
<feature type="transmembrane region" description="Helical" evidence="6">
    <location>
        <begin position="176"/>
        <end position="198"/>
    </location>
</feature>
<evidence type="ECO:0000256" key="1">
    <source>
        <dbReference type="ARBA" id="ARBA00004141"/>
    </source>
</evidence>
<evidence type="ECO:0000256" key="3">
    <source>
        <dbReference type="ARBA" id="ARBA00022692"/>
    </source>
</evidence>
<dbReference type="Pfam" id="PF00892">
    <property type="entry name" value="EamA"/>
    <property type="match status" value="2"/>
</dbReference>
<dbReference type="RefSeq" id="WP_104913280.1">
    <property type="nucleotide sequence ID" value="NZ_CP026923.1"/>
</dbReference>
<keyword evidence="3 6" id="KW-0812">Transmembrane</keyword>
<dbReference type="GO" id="GO:0016020">
    <property type="term" value="C:membrane"/>
    <property type="evidence" value="ECO:0007669"/>
    <property type="project" value="UniProtKB-SubCell"/>
</dbReference>
<feature type="domain" description="EamA" evidence="7">
    <location>
        <begin position="146"/>
        <end position="291"/>
    </location>
</feature>
<feature type="transmembrane region" description="Helical" evidence="6">
    <location>
        <begin position="88"/>
        <end position="113"/>
    </location>
</feature>
<feature type="transmembrane region" description="Helical" evidence="6">
    <location>
        <begin position="145"/>
        <end position="164"/>
    </location>
</feature>
<reference evidence="8 9" key="1">
    <citation type="submission" date="2018-02" db="EMBL/GenBank/DDBJ databases">
        <title>Complete genome of the streamlined marine actinobacterium Pontimonas salivibrio CL-TW6 adapted to coastal planktonic lifestype.</title>
        <authorList>
            <person name="Cho B.C."/>
            <person name="Hardies S.C."/>
            <person name="Jang G.I."/>
            <person name="Hwang C.Y."/>
        </authorList>
    </citation>
    <scope>NUCLEOTIDE SEQUENCE [LARGE SCALE GENOMIC DNA]</scope>
    <source>
        <strain evidence="8 9">CL-TW6</strain>
    </source>
</reference>
<dbReference type="EMBL" id="CP026923">
    <property type="protein sequence ID" value="AVG23708.1"/>
    <property type="molecule type" value="Genomic_DNA"/>
</dbReference>
<dbReference type="InterPro" id="IPR037185">
    <property type="entry name" value="EmrE-like"/>
</dbReference>
<protein>
    <submittedName>
        <fullName evidence="8">DMT transporter</fullName>
    </submittedName>
</protein>
<comment type="similarity">
    <text evidence="2">Belongs to the EamA transporter family.</text>
</comment>
<accession>A0A2L2BPY2</accession>
<organism evidence="8 9">
    <name type="scientific">Pontimonas salivibrio</name>
    <dbReference type="NCBI Taxonomy" id="1159327"/>
    <lineage>
        <taxon>Bacteria</taxon>
        <taxon>Bacillati</taxon>
        <taxon>Actinomycetota</taxon>
        <taxon>Actinomycetes</taxon>
        <taxon>Micrococcales</taxon>
        <taxon>Microbacteriaceae</taxon>
        <taxon>Pontimonas</taxon>
    </lineage>
</organism>
<evidence type="ECO:0000256" key="4">
    <source>
        <dbReference type="ARBA" id="ARBA00022989"/>
    </source>
</evidence>
<sequence>MGYVYAFTAALLFGANGSVTKVMMEAGFTALQVTQLRVLGSSLIAGLVLLILDPRSFRVLRQQWIPIASMGVFGIAVLQAAYATAIQLLPVGIALLLEYLAVPMVAIFALVVFKERVRTRIWVSIGLVIAGLFLVAQIWAANLNIFGVIAGLISALSLSTYLLVGERQLETISPLALMFWVMTIASVFWAFFSGWWNIDPGLLLESVSLSGNLAAFSAPMWALLAWNVVMGSFVTYLMSLESIRLLSATPAGIATTSEVAFAFLVAWLWLEEALNTPQLIGAIVVLAGIVVAQTARREAVPVYADLAIETGPIVLPEWLHDEYDKEHHSESPEEPKDNTP</sequence>
<feature type="transmembrane region" description="Helical" evidence="6">
    <location>
        <begin position="218"/>
        <end position="239"/>
    </location>
</feature>
<evidence type="ECO:0000256" key="6">
    <source>
        <dbReference type="SAM" id="Phobius"/>
    </source>
</evidence>
<dbReference type="InterPro" id="IPR050638">
    <property type="entry name" value="AA-Vitamin_Transporters"/>
</dbReference>
<feature type="transmembrane region" description="Helical" evidence="6">
    <location>
        <begin position="120"/>
        <end position="139"/>
    </location>
</feature>
<evidence type="ECO:0000313" key="8">
    <source>
        <dbReference type="EMBL" id="AVG23708.1"/>
    </source>
</evidence>
<dbReference type="InterPro" id="IPR000620">
    <property type="entry name" value="EamA_dom"/>
</dbReference>
<evidence type="ECO:0000259" key="7">
    <source>
        <dbReference type="Pfam" id="PF00892"/>
    </source>
</evidence>
<evidence type="ECO:0000313" key="9">
    <source>
        <dbReference type="Proteomes" id="UP000243077"/>
    </source>
</evidence>
<dbReference type="PANTHER" id="PTHR32322:SF2">
    <property type="entry name" value="EAMA DOMAIN-CONTAINING PROTEIN"/>
    <property type="match status" value="1"/>
</dbReference>
<feature type="transmembrane region" description="Helical" evidence="6">
    <location>
        <begin position="33"/>
        <end position="52"/>
    </location>
</feature>
<dbReference type="KEGG" id="psai:C3B54_11727"/>
<feature type="transmembrane region" description="Helical" evidence="6">
    <location>
        <begin position="64"/>
        <end position="82"/>
    </location>
</feature>
<dbReference type="OrthoDB" id="154915at2"/>
<feature type="domain" description="EamA" evidence="7">
    <location>
        <begin position="1"/>
        <end position="135"/>
    </location>
</feature>
<feature type="transmembrane region" description="Helical" evidence="6">
    <location>
        <begin position="251"/>
        <end position="270"/>
    </location>
</feature>
<dbReference type="SUPFAM" id="SSF103481">
    <property type="entry name" value="Multidrug resistance efflux transporter EmrE"/>
    <property type="match status" value="2"/>
</dbReference>
<proteinExistence type="inferred from homology"/>
<keyword evidence="4 6" id="KW-1133">Transmembrane helix</keyword>
<evidence type="ECO:0000256" key="2">
    <source>
        <dbReference type="ARBA" id="ARBA00007362"/>
    </source>
</evidence>
<gene>
    <name evidence="8" type="ORF">C3B54_11727</name>
</gene>
<feature type="transmembrane region" description="Helical" evidence="6">
    <location>
        <begin position="276"/>
        <end position="295"/>
    </location>
</feature>
<name>A0A2L2BPY2_9MICO</name>